<proteinExistence type="inferred from homology"/>
<feature type="domain" description="DNA-directed RNA polymerase RpoA/D/Rpb3-type" evidence="4">
    <location>
        <begin position="20"/>
        <end position="290"/>
    </location>
</feature>
<dbReference type="InterPro" id="IPR050518">
    <property type="entry name" value="Rpo3/RPB3_RNA_Pol_subunit"/>
</dbReference>
<keyword evidence="1 5" id="KW-0240">DNA-directed RNA polymerase</keyword>
<reference evidence="5 6" key="1">
    <citation type="journal article" date="2022" name="bioRxiv">
        <title>Genomics of Preaxostyla Flagellates Illuminates Evolutionary Transitions and the Path Towards Mitochondrial Loss.</title>
        <authorList>
            <person name="Novak L.V.F."/>
            <person name="Treitli S.C."/>
            <person name="Pyrih J."/>
            <person name="Halakuc P."/>
            <person name="Pipaliya S.V."/>
            <person name="Vacek V."/>
            <person name="Brzon O."/>
            <person name="Soukal P."/>
            <person name="Eme L."/>
            <person name="Dacks J.B."/>
            <person name="Karnkowska A."/>
            <person name="Elias M."/>
            <person name="Hampl V."/>
        </authorList>
    </citation>
    <scope>NUCLEOTIDE SEQUENCE [LARGE SCALE GENOMIC DNA]</scope>
    <source>
        <strain evidence="5">NAU3</strain>
        <tissue evidence="5">Gut</tissue>
    </source>
</reference>
<evidence type="ECO:0000256" key="2">
    <source>
        <dbReference type="ARBA" id="ARBA00023163"/>
    </source>
</evidence>
<dbReference type="SUPFAM" id="SSF56553">
    <property type="entry name" value="Insert subdomain of RNA polymerase alpha subunit"/>
    <property type="match status" value="1"/>
</dbReference>
<dbReference type="Gene3D" id="2.170.120.12">
    <property type="entry name" value="DNA-directed RNA polymerase, insert domain"/>
    <property type="match status" value="1"/>
</dbReference>
<evidence type="ECO:0000313" key="6">
    <source>
        <dbReference type="Proteomes" id="UP001281761"/>
    </source>
</evidence>
<dbReference type="InterPro" id="IPR011262">
    <property type="entry name" value="DNA-dir_RNA_pol_insert"/>
</dbReference>
<gene>
    <name evidence="5" type="ORF">BLNAU_10238</name>
</gene>
<dbReference type="Gene3D" id="3.30.1360.10">
    <property type="entry name" value="RNA polymerase, RBP11-like subunit"/>
    <property type="match status" value="1"/>
</dbReference>
<dbReference type="Proteomes" id="UP001281761">
    <property type="component" value="Unassembled WGS sequence"/>
</dbReference>
<keyword evidence="2" id="KW-0804">Transcription</keyword>
<dbReference type="HAMAP" id="MF_00320">
    <property type="entry name" value="RNApol_arch_Rpo3"/>
    <property type="match status" value="1"/>
</dbReference>
<dbReference type="SMART" id="SM00662">
    <property type="entry name" value="RPOLD"/>
    <property type="match status" value="1"/>
</dbReference>
<protein>
    <submittedName>
        <fullName evidence="5">DNA-directed RNA polymerases II, IV and V subunit 3</fullName>
    </submittedName>
</protein>
<dbReference type="Pfam" id="PF01193">
    <property type="entry name" value="RNA_pol_L"/>
    <property type="match status" value="1"/>
</dbReference>
<comment type="caution">
    <text evidence="5">The sequence shown here is derived from an EMBL/GenBank/DDBJ whole genome shotgun (WGS) entry which is preliminary data.</text>
</comment>
<sequence>MINPQKNDPKIRILSCTDEKIVFTLREVDVSVVNSLRRILLGEIPSMAIEMVEIINNTSVLPDPFIAHRLGLIPLTSNYIQDFNFPQDCNCTSTCDNCCVDLQLSRKAETEQEIGVYSADLISTNPRVTPVRDPETPRGILLLKLSAGQQISLKATAKKGIGRHHAKFSPVSCAVFSYEPDVRLSQAIIDDMPANEKEAFVTSCPKQVFSSDPMFSVIKIHDQDHWNCMFCQECVNWAEENHREGLVIVKHREPNNFKFTVESTGSIPAAMIVKLAIQQMMKKLDLCRQATDNIGNQLTVLGSLDGEYLESDL</sequence>
<comment type="similarity">
    <text evidence="3">Belongs to the archaeal Rpo3/eukaryotic RPB3 RNA polymerase subunit family.</text>
</comment>
<accession>A0ABQ9XTE1</accession>
<evidence type="ECO:0000256" key="1">
    <source>
        <dbReference type="ARBA" id="ARBA00022478"/>
    </source>
</evidence>
<dbReference type="InterPro" id="IPR011263">
    <property type="entry name" value="DNA-dir_RNA_pol_RpoA/D/Rpb3"/>
</dbReference>
<dbReference type="PANTHER" id="PTHR11800:SF2">
    <property type="entry name" value="DNA-DIRECTED RNA POLYMERASE II SUBUNIT RPB3"/>
    <property type="match status" value="1"/>
</dbReference>
<evidence type="ECO:0000313" key="5">
    <source>
        <dbReference type="EMBL" id="KAK2954753.1"/>
    </source>
</evidence>
<dbReference type="PANTHER" id="PTHR11800">
    <property type="entry name" value="DNA-DIRECTED RNA POLYMERASE"/>
    <property type="match status" value="1"/>
</dbReference>
<evidence type="ECO:0000256" key="3">
    <source>
        <dbReference type="ARBA" id="ARBA00025804"/>
    </source>
</evidence>
<dbReference type="NCBIfam" id="NF001988">
    <property type="entry name" value="PRK00783.1"/>
    <property type="match status" value="1"/>
</dbReference>
<dbReference type="EMBL" id="JARBJD010000074">
    <property type="protein sequence ID" value="KAK2954753.1"/>
    <property type="molecule type" value="Genomic_DNA"/>
</dbReference>
<keyword evidence="6" id="KW-1185">Reference proteome</keyword>
<dbReference type="SUPFAM" id="SSF55257">
    <property type="entry name" value="RBP11-like subunits of RNA polymerase"/>
    <property type="match status" value="1"/>
</dbReference>
<dbReference type="Gene3D" id="3.30.70.20">
    <property type="match status" value="1"/>
</dbReference>
<dbReference type="InterPro" id="IPR036643">
    <property type="entry name" value="RNApol_insert_sf"/>
</dbReference>
<dbReference type="Pfam" id="PF01000">
    <property type="entry name" value="RNA_pol_A_bac"/>
    <property type="match status" value="1"/>
</dbReference>
<evidence type="ECO:0000259" key="4">
    <source>
        <dbReference type="SMART" id="SM00662"/>
    </source>
</evidence>
<dbReference type="InterPro" id="IPR036603">
    <property type="entry name" value="RBP11-like"/>
</dbReference>
<organism evidence="5 6">
    <name type="scientific">Blattamonas nauphoetae</name>
    <dbReference type="NCBI Taxonomy" id="2049346"/>
    <lineage>
        <taxon>Eukaryota</taxon>
        <taxon>Metamonada</taxon>
        <taxon>Preaxostyla</taxon>
        <taxon>Oxymonadida</taxon>
        <taxon>Blattamonas</taxon>
    </lineage>
</organism>
<dbReference type="GO" id="GO:0000428">
    <property type="term" value="C:DNA-directed RNA polymerase complex"/>
    <property type="evidence" value="ECO:0007669"/>
    <property type="project" value="UniProtKB-KW"/>
</dbReference>
<dbReference type="InterPro" id="IPR022842">
    <property type="entry name" value="RNAP_Rpo3/Rpb3/RPAC1"/>
</dbReference>
<name>A0ABQ9XTE1_9EUKA</name>